<dbReference type="Pfam" id="PF25944">
    <property type="entry name" value="Beta-barrel_RND"/>
    <property type="match status" value="1"/>
</dbReference>
<reference evidence="10 11" key="1">
    <citation type="submission" date="2017-05" db="EMBL/GenBank/DDBJ databases">
        <title>Comparative genomic and metabolic analysis of manganese-oxidizing mechanisms in Celeribater manganoxidans DY25T: its adaption to the environment of polymetallic nodule.</title>
        <authorList>
            <person name="Wang X."/>
        </authorList>
    </citation>
    <scope>NUCLEOTIDE SEQUENCE [LARGE SCALE GENOMIC DNA]</scope>
    <source>
        <strain evidence="10 11">DY25</strain>
    </source>
</reference>
<dbReference type="KEGG" id="cmag:CBW24_03320"/>
<dbReference type="GO" id="GO:0030313">
    <property type="term" value="C:cell envelope"/>
    <property type="evidence" value="ECO:0007669"/>
    <property type="project" value="UniProtKB-SubCell"/>
</dbReference>
<dbReference type="Gene3D" id="2.40.50.100">
    <property type="match status" value="1"/>
</dbReference>
<dbReference type="GO" id="GO:0022857">
    <property type="term" value="F:transmembrane transporter activity"/>
    <property type="evidence" value="ECO:0007669"/>
    <property type="project" value="InterPro"/>
</dbReference>
<dbReference type="SUPFAM" id="SSF111369">
    <property type="entry name" value="HlyD-like secretion proteins"/>
    <property type="match status" value="1"/>
</dbReference>
<feature type="coiled-coil region" evidence="3">
    <location>
        <begin position="132"/>
        <end position="166"/>
    </location>
</feature>
<dbReference type="InterPro" id="IPR058625">
    <property type="entry name" value="MdtA-like_BSH"/>
</dbReference>
<dbReference type="RefSeq" id="WP_097372670.1">
    <property type="nucleotide sequence ID" value="NZ_CP021404.1"/>
</dbReference>
<comment type="subcellular location">
    <subcellularLocation>
        <location evidence="1">Cell envelope</location>
    </subcellularLocation>
</comment>
<evidence type="ECO:0000259" key="9">
    <source>
        <dbReference type="Pfam" id="PF25967"/>
    </source>
</evidence>
<dbReference type="Pfam" id="PF25876">
    <property type="entry name" value="HH_MFP_RND"/>
    <property type="match status" value="1"/>
</dbReference>
<dbReference type="Gene3D" id="1.10.287.470">
    <property type="entry name" value="Helix hairpin bin"/>
    <property type="match status" value="1"/>
</dbReference>
<sequence length="399" mass="41649">MKAGVWKIVGAIVALAGSVATSTAQPIPGGPAGPIKVGVVEMTLQEVPRVVTSPGRAVAFQEVEVRPRVGGVIQEILYSPDQLLEVGDPLFRIDDSAYVAAEASARADLAKAEANLPVTQAASDRAEQLSGRGFTEAEVEAARADLAEAKATLDASQAALDYAQTELSWTTIKSPISGRADVSSVSVGDLVTAGQSDELTTIIQSDPIYVDMVEASARILSVRKGISDGALQQNDTLEATLTLEDGEVFRGNGQLVTPSNSVSTTTGTVTIRFKFDNPDHVVIPGMFVRGEVVIGTTQAFLVPQLAATRTNTGKLSAYVVGDDGTAQQIEFDDDGVYENAWIVRDGVSAGDQLIVDGLSSIRAGQEVTPVAAEIDENGVSRDADETGVPRDANAPAAEN</sequence>
<evidence type="ECO:0000259" key="6">
    <source>
        <dbReference type="Pfam" id="PF25876"/>
    </source>
</evidence>
<feature type="signal peptide" evidence="5">
    <location>
        <begin position="1"/>
        <end position="24"/>
    </location>
</feature>
<dbReference type="Proteomes" id="UP000219050">
    <property type="component" value="Chromosome"/>
</dbReference>
<evidence type="ECO:0000256" key="1">
    <source>
        <dbReference type="ARBA" id="ARBA00004196"/>
    </source>
</evidence>
<dbReference type="EMBL" id="CP021404">
    <property type="protein sequence ID" value="ATI41125.1"/>
    <property type="molecule type" value="Genomic_DNA"/>
</dbReference>
<dbReference type="Gene3D" id="2.40.420.20">
    <property type="match status" value="1"/>
</dbReference>
<evidence type="ECO:0000313" key="10">
    <source>
        <dbReference type="EMBL" id="ATI41125.1"/>
    </source>
</evidence>
<evidence type="ECO:0000256" key="5">
    <source>
        <dbReference type="SAM" id="SignalP"/>
    </source>
</evidence>
<dbReference type="Pfam" id="PF25967">
    <property type="entry name" value="RND-MFP_C"/>
    <property type="match status" value="1"/>
</dbReference>
<evidence type="ECO:0000259" key="8">
    <source>
        <dbReference type="Pfam" id="PF25944"/>
    </source>
</evidence>
<feature type="domain" description="Multidrug resistance protein MdtA-like barrel-sandwich hybrid" evidence="7">
    <location>
        <begin position="62"/>
        <end position="202"/>
    </location>
</feature>
<dbReference type="InterPro" id="IPR006143">
    <property type="entry name" value="RND_pump_MFP"/>
</dbReference>
<feature type="domain" description="Multidrug resistance protein MdtA-like beta-barrel" evidence="8">
    <location>
        <begin position="207"/>
        <end position="292"/>
    </location>
</feature>
<gene>
    <name evidence="10" type="ORF">CBW24_03320</name>
</gene>
<feature type="region of interest" description="Disordered" evidence="4">
    <location>
        <begin position="373"/>
        <end position="399"/>
    </location>
</feature>
<dbReference type="PANTHER" id="PTHR30158">
    <property type="entry name" value="ACRA/E-RELATED COMPONENT OF DRUG EFFLUX TRANSPORTER"/>
    <property type="match status" value="1"/>
</dbReference>
<dbReference type="GO" id="GO:0005886">
    <property type="term" value="C:plasma membrane"/>
    <property type="evidence" value="ECO:0007669"/>
    <property type="project" value="TreeGrafter"/>
</dbReference>
<dbReference type="InterPro" id="IPR058626">
    <property type="entry name" value="MdtA-like_b-barrel"/>
</dbReference>
<dbReference type="GO" id="GO:0046677">
    <property type="term" value="P:response to antibiotic"/>
    <property type="evidence" value="ECO:0007669"/>
    <property type="project" value="TreeGrafter"/>
</dbReference>
<dbReference type="NCBIfam" id="TIGR01730">
    <property type="entry name" value="RND_mfp"/>
    <property type="match status" value="1"/>
</dbReference>
<keyword evidence="11" id="KW-1185">Reference proteome</keyword>
<dbReference type="Gene3D" id="2.40.30.170">
    <property type="match status" value="1"/>
</dbReference>
<comment type="similarity">
    <text evidence="2">Belongs to the membrane fusion protein (MFP) (TC 8.A.1) family.</text>
</comment>
<organism evidence="10 11">
    <name type="scientific">Pacificitalea manganoxidans</name>
    <dbReference type="NCBI Taxonomy" id="1411902"/>
    <lineage>
        <taxon>Bacteria</taxon>
        <taxon>Pseudomonadati</taxon>
        <taxon>Pseudomonadota</taxon>
        <taxon>Alphaproteobacteria</taxon>
        <taxon>Rhodobacterales</taxon>
        <taxon>Paracoccaceae</taxon>
        <taxon>Pacificitalea</taxon>
    </lineage>
</organism>
<feature type="compositionally biased region" description="Basic and acidic residues" evidence="4">
    <location>
        <begin position="378"/>
        <end position="388"/>
    </location>
</feature>
<feature type="chain" id="PRO_5012810026" evidence="5">
    <location>
        <begin position="25"/>
        <end position="399"/>
    </location>
</feature>
<dbReference type="InterPro" id="IPR058627">
    <property type="entry name" value="MdtA-like_C"/>
</dbReference>
<dbReference type="OrthoDB" id="7811737at2"/>
<evidence type="ECO:0000256" key="4">
    <source>
        <dbReference type="SAM" id="MobiDB-lite"/>
    </source>
</evidence>
<keyword evidence="5" id="KW-0732">Signal</keyword>
<dbReference type="Pfam" id="PF25917">
    <property type="entry name" value="BSH_RND"/>
    <property type="match status" value="1"/>
</dbReference>
<name>A0A291LXF6_9RHOB</name>
<protein>
    <submittedName>
        <fullName evidence="10">Efflux transporter periplasmic adaptor subunit</fullName>
    </submittedName>
</protein>
<evidence type="ECO:0000259" key="7">
    <source>
        <dbReference type="Pfam" id="PF25917"/>
    </source>
</evidence>
<feature type="domain" description="Multidrug resistance protein MdtA-like alpha-helical hairpin" evidence="6">
    <location>
        <begin position="102"/>
        <end position="170"/>
    </location>
</feature>
<evidence type="ECO:0000256" key="2">
    <source>
        <dbReference type="ARBA" id="ARBA00009477"/>
    </source>
</evidence>
<feature type="domain" description="Multidrug resistance protein MdtA-like C-terminal permuted SH3" evidence="9">
    <location>
        <begin position="298"/>
        <end position="358"/>
    </location>
</feature>
<accession>A0A291LXF6</accession>
<keyword evidence="3" id="KW-0175">Coiled coil</keyword>
<evidence type="ECO:0000313" key="11">
    <source>
        <dbReference type="Proteomes" id="UP000219050"/>
    </source>
</evidence>
<dbReference type="AlphaFoldDB" id="A0A291LXF6"/>
<proteinExistence type="inferred from homology"/>
<dbReference type="InterPro" id="IPR058624">
    <property type="entry name" value="MdtA-like_HH"/>
</dbReference>
<evidence type="ECO:0000256" key="3">
    <source>
        <dbReference type="SAM" id="Coils"/>
    </source>
</evidence>